<name>A0ABS9W231_9PROT</name>
<gene>
    <name evidence="4" type="primary">dprA</name>
    <name evidence="4" type="ORF">MON41_06225</name>
</gene>
<dbReference type="Pfam" id="PF02481">
    <property type="entry name" value="DNA_processg_A"/>
    <property type="match status" value="1"/>
</dbReference>
<sequence>MTPAEALARLRLVRTDGIGPVTLRRLLERYGSAEAALDSLPALSARRSTPFTPPPSAAIRHELDQVAEMGGCFLFWGEEDYPPLLALLDDPPAAVAVVGDASLLQRMQVAVVGARNASSLGRRLAGDLAAGLAQNNVVVTSGLARGIDGAAHLGALRAGPTIAVIPGGLDRAYPPEHAELQSVIAEAGAVVAEAPLGTAPIARHFPRRNRIIAGLSLGVVVIEAAHQSGTLMTARLALEAGREVYAVPGSPLDPRCSGSNDLIRQGAHLTERVADVLDHLPAAPGEARPFARQPVRSVEPATAPGVTDGDAAHILDLIGASPVTVDEVMRHCHLSAAAVQVILLDLELEGRIETLPGNRVIRSGLR</sequence>
<proteinExistence type="inferred from homology"/>
<dbReference type="PANTHER" id="PTHR43022:SF1">
    <property type="entry name" value="PROTEIN SMF"/>
    <property type="match status" value="1"/>
</dbReference>
<dbReference type="SUPFAM" id="SSF102405">
    <property type="entry name" value="MCP/YpsA-like"/>
    <property type="match status" value="1"/>
</dbReference>
<dbReference type="InterPro" id="IPR036388">
    <property type="entry name" value="WH-like_DNA-bd_sf"/>
</dbReference>
<evidence type="ECO:0000259" key="3">
    <source>
        <dbReference type="Pfam" id="PF17782"/>
    </source>
</evidence>
<keyword evidence="5" id="KW-1185">Reference proteome</keyword>
<dbReference type="Pfam" id="PF17782">
    <property type="entry name" value="WHD_DprA"/>
    <property type="match status" value="1"/>
</dbReference>
<dbReference type="PANTHER" id="PTHR43022">
    <property type="entry name" value="PROTEIN SMF"/>
    <property type="match status" value="1"/>
</dbReference>
<reference evidence="4 5" key="1">
    <citation type="submission" date="2022-03" db="EMBL/GenBank/DDBJ databases">
        <title>Complete genome analysis of Roseomonas KG 17.1 : a prolific producer of plant growth promoters.</title>
        <authorList>
            <person name="Saadouli I."/>
            <person name="Najjari A."/>
            <person name="Mosbah A."/>
            <person name="Ouzari H.I."/>
        </authorList>
    </citation>
    <scope>NUCLEOTIDE SEQUENCE [LARGE SCALE GENOMIC DNA]</scope>
    <source>
        <strain evidence="4 5">KG17-1</strain>
    </source>
</reference>
<evidence type="ECO:0000259" key="2">
    <source>
        <dbReference type="Pfam" id="PF02481"/>
    </source>
</evidence>
<dbReference type="Proteomes" id="UP001201985">
    <property type="component" value="Unassembled WGS sequence"/>
</dbReference>
<feature type="domain" description="DprA winged helix" evidence="3">
    <location>
        <begin position="299"/>
        <end position="358"/>
    </location>
</feature>
<accession>A0ABS9W231</accession>
<dbReference type="InterPro" id="IPR003488">
    <property type="entry name" value="DprA"/>
</dbReference>
<evidence type="ECO:0000256" key="1">
    <source>
        <dbReference type="ARBA" id="ARBA00006525"/>
    </source>
</evidence>
<comment type="similarity">
    <text evidence="1">Belongs to the DprA/Smf family.</text>
</comment>
<dbReference type="EMBL" id="JALBUU010000004">
    <property type="protein sequence ID" value="MCI0753361.1"/>
    <property type="molecule type" value="Genomic_DNA"/>
</dbReference>
<dbReference type="InterPro" id="IPR041614">
    <property type="entry name" value="DprA_WH"/>
</dbReference>
<feature type="domain" description="Smf/DprA SLOG" evidence="2">
    <location>
        <begin position="73"/>
        <end position="280"/>
    </location>
</feature>
<dbReference type="Gene3D" id="3.40.50.450">
    <property type="match status" value="1"/>
</dbReference>
<dbReference type="NCBIfam" id="TIGR00732">
    <property type="entry name" value="dprA"/>
    <property type="match status" value="1"/>
</dbReference>
<dbReference type="RefSeq" id="WP_241792652.1">
    <property type="nucleotide sequence ID" value="NZ_JALBUU010000004.1"/>
</dbReference>
<comment type="caution">
    <text evidence="4">The sequence shown here is derived from an EMBL/GenBank/DDBJ whole genome shotgun (WGS) entry which is preliminary data.</text>
</comment>
<dbReference type="Gene3D" id="1.10.10.10">
    <property type="entry name" value="Winged helix-like DNA-binding domain superfamily/Winged helix DNA-binding domain"/>
    <property type="match status" value="1"/>
</dbReference>
<evidence type="ECO:0000313" key="4">
    <source>
        <dbReference type="EMBL" id="MCI0753361.1"/>
    </source>
</evidence>
<evidence type="ECO:0000313" key="5">
    <source>
        <dbReference type="Proteomes" id="UP001201985"/>
    </source>
</evidence>
<protein>
    <submittedName>
        <fullName evidence="4">DNA-processing protein DprA</fullName>
    </submittedName>
</protein>
<dbReference type="Pfam" id="PF21102">
    <property type="entry name" value="DprA_N"/>
    <property type="match status" value="1"/>
</dbReference>
<dbReference type="InterPro" id="IPR057666">
    <property type="entry name" value="DrpA_SLOG"/>
</dbReference>
<organism evidence="4 5">
    <name type="scientific">Teichococcus vastitatis</name>
    <dbReference type="NCBI Taxonomy" id="2307076"/>
    <lineage>
        <taxon>Bacteria</taxon>
        <taxon>Pseudomonadati</taxon>
        <taxon>Pseudomonadota</taxon>
        <taxon>Alphaproteobacteria</taxon>
        <taxon>Acetobacterales</taxon>
        <taxon>Roseomonadaceae</taxon>
        <taxon>Roseomonas</taxon>
    </lineage>
</organism>